<evidence type="ECO:0000313" key="2">
    <source>
        <dbReference type="EMBL" id="MXV50363.1"/>
    </source>
</evidence>
<sequence>MAASRKKVSNPVQEKALRQLGDRLRKIRMEQGYGNYEKFALKHNIARAQYGRYENGEDLKFTTLVNIVHEMGMSLKDFFDEGFD</sequence>
<accession>A0A7K1Y713</accession>
<reference evidence="2 3" key="1">
    <citation type="submission" date="2019-11" db="EMBL/GenBank/DDBJ databases">
        <title>Pedobacter sp. HMF7647 Genome sequencing and assembly.</title>
        <authorList>
            <person name="Kang H."/>
            <person name="Kim H."/>
            <person name="Joh K."/>
        </authorList>
    </citation>
    <scope>NUCLEOTIDE SEQUENCE [LARGE SCALE GENOMIC DNA]</scope>
    <source>
        <strain evidence="2 3">HMF7647</strain>
    </source>
</reference>
<dbReference type="EMBL" id="WVHT01000002">
    <property type="protein sequence ID" value="MXV50363.1"/>
    <property type="molecule type" value="Genomic_DNA"/>
</dbReference>
<dbReference type="Proteomes" id="UP000466586">
    <property type="component" value="Unassembled WGS sequence"/>
</dbReference>
<feature type="domain" description="HTH cro/C1-type" evidence="1">
    <location>
        <begin position="44"/>
        <end position="78"/>
    </location>
</feature>
<dbReference type="CDD" id="cd00093">
    <property type="entry name" value="HTH_XRE"/>
    <property type="match status" value="1"/>
</dbReference>
<protein>
    <submittedName>
        <fullName evidence="2">XRE family transcriptional regulator</fullName>
    </submittedName>
</protein>
<name>A0A7K1Y713_9SPHI</name>
<dbReference type="InterPro" id="IPR001387">
    <property type="entry name" value="Cro/C1-type_HTH"/>
</dbReference>
<comment type="caution">
    <text evidence="2">The sequence shown here is derived from an EMBL/GenBank/DDBJ whole genome shotgun (WGS) entry which is preliminary data.</text>
</comment>
<dbReference type="PROSITE" id="PS50943">
    <property type="entry name" value="HTH_CROC1"/>
    <property type="match status" value="1"/>
</dbReference>
<dbReference type="AlphaFoldDB" id="A0A7K1Y713"/>
<dbReference type="Gene3D" id="1.10.260.40">
    <property type="entry name" value="lambda repressor-like DNA-binding domains"/>
    <property type="match status" value="1"/>
</dbReference>
<dbReference type="InterPro" id="IPR010982">
    <property type="entry name" value="Lambda_DNA-bd_dom_sf"/>
</dbReference>
<dbReference type="GO" id="GO:0003677">
    <property type="term" value="F:DNA binding"/>
    <property type="evidence" value="ECO:0007669"/>
    <property type="project" value="InterPro"/>
</dbReference>
<evidence type="ECO:0000259" key="1">
    <source>
        <dbReference type="PROSITE" id="PS50943"/>
    </source>
</evidence>
<dbReference type="SUPFAM" id="SSF47413">
    <property type="entry name" value="lambda repressor-like DNA-binding domains"/>
    <property type="match status" value="1"/>
</dbReference>
<keyword evidence="3" id="KW-1185">Reference proteome</keyword>
<dbReference type="SMART" id="SM00530">
    <property type="entry name" value="HTH_XRE"/>
    <property type="match status" value="1"/>
</dbReference>
<evidence type="ECO:0000313" key="3">
    <source>
        <dbReference type="Proteomes" id="UP000466586"/>
    </source>
</evidence>
<proteinExistence type="predicted"/>
<organism evidence="2 3">
    <name type="scientific">Hufsiella arboris</name>
    <dbReference type="NCBI Taxonomy" id="2695275"/>
    <lineage>
        <taxon>Bacteria</taxon>
        <taxon>Pseudomonadati</taxon>
        <taxon>Bacteroidota</taxon>
        <taxon>Sphingobacteriia</taxon>
        <taxon>Sphingobacteriales</taxon>
        <taxon>Sphingobacteriaceae</taxon>
        <taxon>Hufsiella</taxon>
    </lineage>
</organism>
<dbReference type="RefSeq" id="WP_160843540.1">
    <property type="nucleotide sequence ID" value="NZ_WVHT01000002.1"/>
</dbReference>
<gene>
    <name evidence="2" type="ORF">GS399_05210</name>
</gene>